<reference evidence="3" key="1">
    <citation type="journal article" date="2011" name="PLoS Genet.">
        <title>Genomic analysis of the necrotrophic fungal pathogens Sclerotinia sclerotiorum and Botrytis cinerea.</title>
        <authorList>
            <person name="Amselem J."/>
            <person name="Cuomo C.A."/>
            <person name="van Kan J.A."/>
            <person name="Viaud M."/>
            <person name="Benito E.P."/>
            <person name="Couloux A."/>
            <person name="Coutinho P.M."/>
            <person name="de Vries R.P."/>
            <person name="Dyer P.S."/>
            <person name="Fillinger S."/>
            <person name="Fournier E."/>
            <person name="Gout L."/>
            <person name="Hahn M."/>
            <person name="Kohn L."/>
            <person name="Lapalu N."/>
            <person name="Plummer K.M."/>
            <person name="Pradier J.M."/>
            <person name="Quevillon E."/>
            <person name="Sharon A."/>
            <person name="Simon A."/>
            <person name="ten Have A."/>
            <person name="Tudzynski B."/>
            <person name="Tudzynski P."/>
            <person name="Wincker P."/>
            <person name="Andrew M."/>
            <person name="Anthouard V."/>
            <person name="Beever R.E."/>
            <person name="Beffa R."/>
            <person name="Benoit I."/>
            <person name="Bouzid O."/>
            <person name="Brault B."/>
            <person name="Chen Z."/>
            <person name="Choquer M."/>
            <person name="Collemare J."/>
            <person name="Cotton P."/>
            <person name="Danchin E.G."/>
            <person name="Da Silva C."/>
            <person name="Gautier A."/>
            <person name="Giraud C."/>
            <person name="Giraud T."/>
            <person name="Gonzalez C."/>
            <person name="Grossetete S."/>
            <person name="Guldener U."/>
            <person name="Henrissat B."/>
            <person name="Howlett B.J."/>
            <person name="Kodira C."/>
            <person name="Kretschmer M."/>
            <person name="Lappartient A."/>
            <person name="Leroch M."/>
            <person name="Levis C."/>
            <person name="Mauceli E."/>
            <person name="Neuveglise C."/>
            <person name="Oeser B."/>
            <person name="Pearson M."/>
            <person name="Poulain J."/>
            <person name="Poussereau N."/>
            <person name="Quesneville H."/>
            <person name="Rascle C."/>
            <person name="Schumacher J."/>
            <person name="Segurens B."/>
            <person name="Sexton A."/>
            <person name="Silva E."/>
            <person name="Sirven C."/>
            <person name="Soanes D.M."/>
            <person name="Talbot N.J."/>
            <person name="Templeton M."/>
            <person name="Yandava C."/>
            <person name="Yarden O."/>
            <person name="Zeng Q."/>
            <person name="Rollins J.A."/>
            <person name="Lebrun M.H."/>
            <person name="Dickman M."/>
        </authorList>
    </citation>
    <scope>NUCLEOTIDE SEQUENCE [LARGE SCALE GENOMIC DNA]</scope>
    <source>
        <strain evidence="3">T4</strain>
    </source>
</reference>
<gene>
    <name evidence="2" type="ORF">BofuT4_P159570.1</name>
</gene>
<protein>
    <submittedName>
        <fullName evidence="2">Uncharacterized protein</fullName>
    </submittedName>
</protein>
<dbReference type="Proteomes" id="UP000008177">
    <property type="component" value="Unplaced contigs"/>
</dbReference>
<evidence type="ECO:0000256" key="1">
    <source>
        <dbReference type="SAM" id="MobiDB-lite"/>
    </source>
</evidence>
<sequence length="181" mass="20160">MDKVGRSLHYDDSFEHRLLTSKHQPPSIILAAQERQLSIFAQEHRAILSGREEGKREKEVKEGKEVHESPRYTTLTISDTLSAAHSTLAQEEDFDARNLLQKKKRKKKKANESGADELIKGTPRPRVDKVLGAPKPEELTAFLLLLSSLASVSINFSFTQTDPSSSVHGDSLLIMVSGELN</sequence>
<dbReference type="InParanoid" id="G2YU38"/>
<evidence type="ECO:0000313" key="2">
    <source>
        <dbReference type="EMBL" id="CCD55136.1"/>
    </source>
</evidence>
<dbReference type="AlphaFoldDB" id="G2YU38"/>
<name>G2YU38_BOTF4</name>
<accession>G2YU38</accession>
<dbReference type="HOGENOM" id="CLU_1488793_0_0_1"/>
<dbReference type="EMBL" id="FQ790353">
    <property type="protein sequence ID" value="CCD55136.1"/>
    <property type="molecule type" value="Genomic_DNA"/>
</dbReference>
<feature type="region of interest" description="Disordered" evidence="1">
    <location>
        <begin position="102"/>
        <end position="128"/>
    </location>
</feature>
<evidence type="ECO:0000313" key="3">
    <source>
        <dbReference type="Proteomes" id="UP000008177"/>
    </source>
</evidence>
<proteinExistence type="predicted"/>
<organism evidence="2 3">
    <name type="scientific">Botryotinia fuckeliana (strain T4)</name>
    <name type="common">Noble rot fungus</name>
    <name type="synonym">Botrytis cinerea</name>
    <dbReference type="NCBI Taxonomy" id="999810"/>
    <lineage>
        <taxon>Eukaryota</taxon>
        <taxon>Fungi</taxon>
        <taxon>Dikarya</taxon>
        <taxon>Ascomycota</taxon>
        <taxon>Pezizomycotina</taxon>
        <taxon>Leotiomycetes</taxon>
        <taxon>Helotiales</taxon>
        <taxon>Sclerotiniaceae</taxon>
        <taxon>Botrytis</taxon>
    </lineage>
</organism>